<evidence type="ECO:0000313" key="3">
    <source>
        <dbReference type="Proteomes" id="UP000184699"/>
    </source>
</evidence>
<organism evidence="2 3">
    <name type="scientific">Agromyces cerinus subsp. cerinus</name>
    <dbReference type="NCBI Taxonomy" id="232089"/>
    <lineage>
        <taxon>Bacteria</taxon>
        <taxon>Bacillati</taxon>
        <taxon>Actinomycetota</taxon>
        <taxon>Actinomycetes</taxon>
        <taxon>Micrococcales</taxon>
        <taxon>Microbacteriaceae</taxon>
        <taxon>Agromyces</taxon>
    </lineage>
</organism>
<evidence type="ECO:0000256" key="1">
    <source>
        <dbReference type="SAM" id="MobiDB-lite"/>
    </source>
</evidence>
<dbReference type="Proteomes" id="UP000184699">
    <property type="component" value="Unassembled WGS sequence"/>
</dbReference>
<feature type="region of interest" description="Disordered" evidence="1">
    <location>
        <begin position="1"/>
        <end position="34"/>
    </location>
</feature>
<evidence type="ECO:0000313" key="2">
    <source>
        <dbReference type="EMBL" id="SIO09899.1"/>
    </source>
</evidence>
<dbReference type="AlphaFoldDB" id="A0A1N6GQT9"/>
<accession>A0A1N6GQT9</accession>
<sequence>MNTHRVDPADHELPPTQPLDITAYLPDPRDEASC</sequence>
<keyword evidence="3" id="KW-1185">Reference proteome</keyword>
<protein>
    <submittedName>
        <fullName evidence="2">Uncharacterized protein</fullName>
    </submittedName>
</protein>
<name>A0A1N6GQT9_9MICO</name>
<gene>
    <name evidence="2" type="ORF">SAMN05443544_2791</name>
</gene>
<dbReference type="EMBL" id="FSRJ01000003">
    <property type="protein sequence ID" value="SIO09899.1"/>
    <property type="molecule type" value="Genomic_DNA"/>
</dbReference>
<reference evidence="3" key="1">
    <citation type="submission" date="2016-11" db="EMBL/GenBank/DDBJ databases">
        <authorList>
            <person name="Varghese N."/>
            <person name="Submissions S."/>
        </authorList>
    </citation>
    <scope>NUCLEOTIDE SEQUENCE [LARGE SCALE GENOMIC DNA]</scope>
    <source>
        <strain evidence="3">DSM 8595</strain>
    </source>
</reference>
<dbReference type="STRING" id="232089.SAMN05443544_2791"/>
<feature type="compositionally biased region" description="Basic and acidic residues" evidence="1">
    <location>
        <begin position="1"/>
        <end position="13"/>
    </location>
</feature>
<proteinExistence type="predicted"/>